<evidence type="ECO:0000256" key="7">
    <source>
        <dbReference type="ARBA" id="ARBA00048259"/>
    </source>
</evidence>
<dbReference type="GO" id="GO:0051748">
    <property type="term" value="F:UTP-monosaccharide-1-phosphate uridylyltransferase activity"/>
    <property type="evidence" value="ECO:0007669"/>
    <property type="project" value="UniProtKB-EC"/>
</dbReference>
<evidence type="ECO:0000256" key="5">
    <source>
        <dbReference type="ARBA" id="ARBA00038047"/>
    </source>
</evidence>
<comment type="caution">
    <text evidence="8">The sequence shown here is derived from an EMBL/GenBank/DDBJ whole genome shotgun (WGS) entry which is preliminary data.</text>
</comment>
<dbReference type="SUPFAM" id="SSF53448">
    <property type="entry name" value="Nucleotide-diphospho-sugar transferases"/>
    <property type="match status" value="1"/>
</dbReference>
<dbReference type="InterPro" id="IPR002618">
    <property type="entry name" value="UDPGP_fam"/>
</dbReference>
<dbReference type="Gene3D" id="3.90.550.10">
    <property type="entry name" value="Spore Coat Polysaccharide Biosynthesis Protein SpsA, Chain A"/>
    <property type="match status" value="1"/>
</dbReference>
<sequence>MPFGLLESLLGGRKQATATSPRVQESQDYLKKHPTLKAKLNAALDACLDAQGRAWPDEIDPIRYVEGALRVTPHLASNLSLLGAEKMRLASLLVSLGQAHVFDGWPPAGARDDEKRALFAQLATLEKAYPGGLRAYYENAKTLLADAKEGKTPLEGWTPEVPTGARVEAGSAEFLALEAIGMQHVGQTGFVLVAGGLGERLGYNGIKIALPMDLVSGKSFMQWYAEYILAFQARACRADRAIPLAIMTSDDTHERTASFLREHDFFGLREQQVTLMKQEKVPALVDNAARFARADGSFLLETKPHGHGDVHHLLLSSGIAQSWAKAGVKWLAFFQDTNALAFRAMACLLGVSAKHKLEYNSLTVPRTPGEAVGGIVRLKRADGAEMTVNVEYNQLDPLLRATVSAEGDVADGASGNSPYPGNINVLALELAPYIKVLESTGGQMPEFVNPKYKDGAKEAFAKPTRIECMMQDYPRLLAPGARVGFTQLDRWIAFSPAKNNANDAAKKAAAGGPPESASSCEADMYSANARLLAKAGVDVARGAEVRPLGIPVMLSPQIHLCPAFAPTWTELLKKVKGGSISARSSLVIDGDVTQLKGLELDGALILRPSRGSSIKVDGLKERNDGWALQMLEKGEAVPEVLAMRGYRLVQGGSRTLAFCNGKERLVKA</sequence>
<comment type="similarity">
    <text evidence="5">Belongs to the USP family.</text>
</comment>
<dbReference type="Pfam" id="PF01704">
    <property type="entry name" value="UDPGP"/>
    <property type="match status" value="1"/>
</dbReference>
<dbReference type="GO" id="GO:0003977">
    <property type="term" value="F:UDP-N-acetylglucosamine diphosphorylase activity"/>
    <property type="evidence" value="ECO:0007669"/>
    <property type="project" value="TreeGrafter"/>
</dbReference>
<dbReference type="Gene3D" id="2.160.10.30">
    <property type="match status" value="1"/>
</dbReference>
<evidence type="ECO:0000313" key="8">
    <source>
        <dbReference type="EMBL" id="KAG8466134.1"/>
    </source>
</evidence>
<comment type="cofactor">
    <cofactor evidence="1">
        <name>Mn(2+)</name>
        <dbReference type="ChEBI" id="CHEBI:29035"/>
    </cofactor>
</comment>
<dbReference type="InterPro" id="IPR029044">
    <property type="entry name" value="Nucleotide-diphossugar_trans"/>
</dbReference>
<name>A0A8J6CB29_DIALT</name>
<dbReference type="GO" id="GO:0006048">
    <property type="term" value="P:UDP-N-acetylglucosamine biosynthetic process"/>
    <property type="evidence" value="ECO:0007669"/>
    <property type="project" value="TreeGrafter"/>
</dbReference>
<dbReference type="Proteomes" id="UP000751190">
    <property type="component" value="Unassembled WGS sequence"/>
</dbReference>
<evidence type="ECO:0000256" key="4">
    <source>
        <dbReference type="ARBA" id="ARBA00022695"/>
    </source>
</evidence>
<organism evidence="8 9">
    <name type="scientific">Diacronema lutheri</name>
    <name type="common">Unicellular marine alga</name>
    <name type="synonym">Monochrysis lutheri</name>
    <dbReference type="NCBI Taxonomy" id="2081491"/>
    <lineage>
        <taxon>Eukaryota</taxon>
        <taxon>Haptista</taxon>
        <taxon>Haptophyta</taxon>
        <taxon>Pavlovophyceae</taxon>
        <taxon>Pavlovales</taxon>
        <taxon>Pavlovaceae</taxon>
        <taxon>Diacronema</taxon>
    </lineage>
</organism>
<gene>
    <name evidence="8" type="ORF">KFE25_001890</name>
</gene>
<dbReference type="EMBL" id="JAGTXO010000008">
    <property type="protein sequence ID" value="KAG8466134.1"/>
    <property type="molecule type" value="Genomic_DNA"/>
</dbReference>
<evidence type="ECO:0000313" key="9">
    <source>
        <dbReference type="Proteomes" id="UP000751190"/>
    </source>
</evidence>
<reference evidence="8" key="1">
    <citation type="submission" date="2021-05" db="EMBL/GenBank/DDBJ databases">
        <title>The genome of the haptophyte Pavlova lutheri (Diacronema luteri, Pavlovales) - a model for lipid biosynthesis in eukaryotic algae.</title>
        <authorList>
            <person name="Hulatt C.J."/>
            <person name="Posewitz M.C."/>
        </authorList>
    </citation>
    <scope>NUCLEOTIDE SEQUENCE</scope>
    <source>
        <strain evidence="8">NIVA-4/92</strain>
    </source>
</reference>
<proteinExistence type="inferred from homology"/>
<dbReference type="InterPro" id="IPR039741">
    <property type="entry name" value="UDP-sugar_pyrophosphorylase"/>
</dbReference>
<dbReference type="OrthoDB" id="532420at2759"/>
<protein>
    <recommendedName>
        <fullName evidence="6">UTP-monosaccharide-1-phosphate uridylyltransferase</fullName>
        <ecNumber evidence="6">2.7.7.64</ecNumber>
    </recommendedName>
</protein>
<comment type="cofactor">
    <cofactor evidence="2">
        <name>Mg(2+)</name>
        <dbReference type="ChEBI" id="CHEBI:18420"/>
    </cofactor>
</comment>
<dbReference type="PANTHER" id="PTHR11952:SF9">
    <property type="entry name" value="UDP-SUGAR PYROPHOSPHORYLASE"/>
    <property type="match status" value="1"/>
</dbReference>
<dbReference type="PANTHER" id="PTHR11952">
    <property type="entry name" value="UDP- GLUCOSE PYROPHOSPHORYLASE"/>
    <property type="match status" value="1"/>
</dbReference>
<evidence type="ECO:0000256" key="1">
    <source>
        <dbReference type="ARBA" id="ARBA00001936"/>
    </source>
</evidence>
<dbReference type="OMA" id="PMGPRVV"/>
<accession>A0A8J6CB29</accession>
<dbReference type="EC" id="2.7.7.64" evidence="6"/>
<evidence type="ECO:0000256" key="6">
    <source>
        <dbReference type="ARBA" id="ARBA00039080"/>
    </source>
</evidence>
<evidence type="ECO:0000256" key="2">
    <source>
        <dbReference type="ARBA" id="ARBA00001946"/>
    </source>
</evidence>
<keyword evidence="3" id="KW-0808">Transferase</keyword>
<evidence type="ECO:0000256" key="3">
    <source>
        <dbReference type="ARBA" id="ARBA00022679"/>
    </source>
</evidence>
<dbReference type="AlphaFoldDB" id="A0A8J6CB29"/>
<comment type="catalytic activity">
    <reaction evidence="7">
        <text>a monosaccharide 1-phosphate + UTP + H(+) = a UDP-monosaccharide + diphosphate</text>
        <dbReference type="Rhea" id="RHEA:13205"/>
        <dbReference type="ChEBI" id="CHEBI:15378"/>
        <dbReference type="ChEBI" id="CHEBI:33019"/>
        <dbReference type="ChEBI" id="CHEBI:46398"/>
        <dbReference type="ChEBI" id="CHEBI:140358"/>
        <dbReference type="ChEBI" id="CHEBI:140359"/>
        <dbReference type="EC" id="2.7.7.64"/>
    </reaction>
</comment>
<keyword evidence="4" id="KW-0548">Nucleotidyltransferase</keyword>
<keyword evidence="9" id="KW-1185">Reference proteome</keyword>